<dbReference type="CDD" id="cd01347">
    <property type="entry name" value="ligand_gated_channel"/>
    <property type="match status" value="1"/>
</dbReference>
<evidence type="ECO:0000256" key="3">
    <source>
        <dbReference type="ARBA" id="ARBA00022496"/>
    </source>
</evidence>
<sequence>MNRFHRATLLSTIAAGAGLGQPALAHDSAPDGGVARNVAAVTEDAAVAADEGGDVVVTARRTSERAQDVPIALSVVSGATLERKGGYTLSDVQFQTPSLTAYNSNPRNSSIGIRGIGVSSASDGLDTSVGVYIDGVYLGRPGMALADLIDIDRVEVLRGPQGTLFGRNNSAGVLNITTRGPEFEFKGTAEISGGTYNYNQERVSVTGPLIEGLLAFRVTGFNTHRDGVLDNIKTGVAANSVGRSGARVQLLATPASNLTLRLIGDYSIEDDTCCVSATKLVLPASLSATTGRTLQTLAALGYVPRPSLDYTQNNSIQNMKTDQKGVSLQADWDLGPVTLTSISAWRYWHFNPLQDSDGTPLDVIQVNVAQTKDDQLSQEIRLASRPGRFNWQVGAYLFHQVLRDHFILNQFGYDASNFYTTYARLANPAAAAINIAPGSQYLDDVRTTVDSVAAFGQANYSITDRLTVTAGIRYTHDKRWGRSDTSLVGTPNLATSIPFHYNVSVTGDNVSYLASIAYKVTPDILAYGSYSTGYKGSGLNLNSAVSAGTPLVLAPEKVRNWELGLKSQLFDRRLTLNISAFSTDLSGLQANIVPTNGNRSYLANVGDVRSRGVEVDASLKLTNNLTIDGNGSYNDAKYKSYANAPCPVGVTGVCDLTGKPLFQAPKWVANASIDYHIQLAGGVRPYAIAQYSYRSSTFGTADAGPYSRIDPYSLVNLRLGASFREGRYDLSAWLNNAFDKKYFQNLSTTAIVGTSPFAYAGQLGTPRTAGATFRVNF</sequence>
<dbReference type="Pfam" id="PF00593">
    <property type="entry name" value="TonB_dep_Rec_b-barrel"/>
    <property type="match status" value="1"/>
</dbReference>
<dbReference type="InterPro" id="IPR000531">
    <property type="entry name" value="Beta-barrel_TonB"/>
</dbReference>
<evidence type="ECO:0000256" key="2">
    <source>
        <dbReference type="ARBA" id="ARBA00022448"/>
    </source>
</evidence>
<evidence type="ECO:0000256" key="8">
    <source>
        <dbReference type="ARBA" id="ARBA00023077"/>
    </source>
</evidence>
<dbReference type="InterPro" id="IPR010917">
    <property type="entry name" value="TonB_rcpt_CS"/>
</dbReference>
<dbReference type="SUPFAM" id="SSF56935">
    <property type="entry name" value="Porins"/>
    <property type="match status" value="1"/>
</dbReference>
<proteinExistence type="predicted"/>
<keyword evidence="10" id="KW-0998">Cell outer membrane</keyword>
<dbReference type="InterPro" id="IPR039426">
    <property type="entry name" value="TonB-dep_rcpt-like"/>
</dbReference>
<name>A0A160TG88_9ZZZZ</name>
<gene>
    <name evidence="13" type="ORF">MGWOODY_Smn829</name>
</gene>
<dbReference type="InterPro" id="IPR036942">
    <property type="entry name" value="Beta-barrel_TonB_sf"/>
</dbReference>
<keyword evidence="7" id="KW-0406">Ion transport</keyword>
<keyword evidence="13" id="KW-0675">Receptor</keyword>
<keyword evidence="2" id="KW-0813">Transport</keyword>
<dbReference type="PROSITE" id="PS52016">
    <property type="entry name" value="TONB_DEPENDENT_REC_3"/>
    <property type="match status" value="1"/>
</dbReference>
<evidence type="ECO:0000256" key="1">
    <source>
        <dbReference type="ARBA" id="ARBA00004571"/>
    </source>
</evidence>
<evidence type="ECO:0000256" key="6">
    <source>
        <dbReference type="ARBA" id="ARBA00023004"/>
    </source>
</evidence>
<keyword evidence="6" id="KW-0408">Iron</keyword>
<evidence type="ECO:0000256" key="4">
    <source>
        <dbReference type="ARBA" id="ARBA00022692"/>
    </source>
</evidence>
<evidence type="ECO:0000256" key="10">
    <source>
        <dbReference type="ARBA" id="ARBA00023237"/>
    </source>
</evidence>
<feature type="domain" description="TonB-dependent receptor-like beta-barrel" evidence="11">
    <location>
        <begin position="298"/>
        <end position="736"/>
    </location>
</feature>
<dbReference type="InterPro" id="IPR012910">
    <property type="entry name" value="Plug_dom"/>
</dbReference>
<keyword evidence="5" id="KW-0732">Signal</keyword>
<dbReference type="EMBL" id="CZQE01000018">
    <property type="protein sequence ID" value="CUS43221.1"/>
    <property type="molecule type" value="Genomic_DNA"/>
</dbReference>
<protein>
    <submittedName>
        <fullName evidence="13">Outer membrane receptor proteins, mostly Fe transport</fullName>
    </submittedName>
</protein>
<keyword evidence="8" id="KW-0798">TonB box</keyword>
<dbReference type="PROSITE" id="PS01156">
    <property type="entry name" value="TONB_DEPENDENT_REC_2"/>
    <property type="match status" value="1"/>
</dbReference>
<reference evidence="13" key="1">
    <citation type="submission" date="2015-10" db="EMBL/GenBank/DDBJ databases">
        <authorList>
            <person name="Gilbert D.G."/>
        </authorList>
    </citation>
    <scope>NUCLEOTIDE SEQUENCE</scope>
</reference>
<keyword evidence="3" id="KW-0410">Iron transport</keyword>
<keyword evidence="4" id="KW-0812">Transmembrane</keyword>
<evidence type="ECO:0000259" key="12">
    <source>
        <dbReference type="Pfam" id="PF07715"/>
    </source>
</evidence>
<accession>A0A160TG88</accession>
<keyword evidence="9" id="KW-0472">Membrane</keyword>
<dbReference type="Gene3D" id="2.40.170.20">
    <property type="entry name" value="TonB-dependent receptor, beta-barrel domain"/>
    <property type="match status" value="1"/>
</dbReference>
<comment type="subcellular location">
    <subcellularLocation>
        <location evidence="1">Cell outer membrane</location>
        <topology evidence="1">Multi-pass membrane protein</topology>
    </subcellularLocation>
</comment>
<organism evidence="13">
    <name type="scientific">hydrothermal vent metagenome</name>
    <dbReference type="NCBI Taxonomy" id="652676"/>
    <lineage>
        <taxon>unclassified sequences</taxon>
        <taxon>metagenomes</taxon>
        <taxon>ecological metagenomes</taxon>
    </lineage>
</organism>
<evidence type="ECO:0000259" key="11">
    <source>
        <dbReference type="Pfam" id="PF00593"/>
    </source>
</evidence>
<dbReference type="Pfam" id="PF07715">
    <property type="entry name" value="Plug"/>
    <property type="match status" value="1"/>
</dbReference>
<evidence type="ECO:0000256" key="5">
    <source>
        <dbReference type="ARBA" id="ARBA00022729"/>
    </source>
</evidence>
<evidence type="ECO:0000313" key="13">
    <source>
        <dbReference type="EMBL" id="CUS43221.1"/>
    </source>
</evidence>
<feature type="domain" description="TonB-dependent receptor plug" evidence="12">
    <location>
        <begin position="66"/>
        <end position="173"/>
    </location>
</feature>
<dbReference type="PANTHER" id="PTHR32552">
    <property type="entry name" value="FERRICHROME IRON RECEPTOR-RELATED"/>
    <property type="match status" value="1"/>
</dbReference>
<evidence type="ECO:0000256" key="7">
    <source>
        <dbReference type="ARBA" id="ARBA00023065"/>
    </source>
</evidence>
<dbReference type="GO" id="GO:0009279">
    <property type="term" value="C:cell outer membrane"/>
    <property type="evidence" value="ECO:0007669"/>
    <property type="project" value="UniProtKB-SubCell"/>
</dbReference>
<dbReference type="AlphaFoldDB" id="A0A160TG88"/>
<dbReference type="GO" id="GO:0006826">
    <property type="term" value="P:iron ion transport"/>
    <property type="evidence" value="ECO:0007669"/>
    <property type="project" value="UniProtKB-KW"/>
</dbReference>
<dbReference type="PANTHER" id="PTHR32552:SF81">
    <property type="entry name" value="TONB-DEPENDENT OUTER MEMBRANE RECEPTOR"/>
    <property type="match status" value="1"/>
</dbReference>
<evidence type="ECO:0000256" key="9">
    <source>
        <dbReference type="ARBA" id="ARBA00023136"/>
    </source>
</evidence>